<feature type="region of interest" description="Disordered" evidence="1">
    <location>
        <begin position="517"/>
        <end position="579"/>
    </location>
</feature>
<dbReference type="EMBL" id="CH991552">
    <property type="protein sequence ID" value="EDQ89091.1"/>
    <property type="molecule type" value="Genomic_DNA"/>
</dbReference>
<dbReference type="STRING" id="81824.A9V039"/>
<sequence length="725" mass="76362">MDFEALADGKRTDEAVFIDTTTAPNKSDEDAMDDAPDEEAEEKEELSLETQRQRLSEGIRYVARTRTSLGVSCIHHGSMLHFRDATYHVSVIENAINIATKTTYMDTRVVKQKPLRPNPVLQKAAKSAALTEAQQNLRTAAQRLRDRQRRHHDATTILRQLSVQVSCRLISPGIVGVRLTLPAYGVRVENDEPEARLLYGLARPDGLDEAAPMALVLPTRLRAGAYLVVAHGATLPANWDKGHGVDAASLSGFGAEPLPVYSAAEAAQHLRRARHTLFLQRTLTDLQREAATYDDGAECHYSGKQDGLMLQRPGFVFACQLHLGELRGGTSNANTTSLPTPTAPFLTWNTAQFLLATLYHERARTRLADDMVSLARANRVPNFLPTPLYCILRSHMLTKARNSLETWMLGHHRGAGVTLTVAQRKQSFPEVRAAWAFIAEVLSVTPTLVVGLYPIEETTLIDDVTVPVFDKRAKVAWSEVPGASLGQRLRELLPSSPSALAPDAPALGAIASHAGPQKAVDAPATGNGEASSLPPPVETQVRDGVVVPDGANHTTAPDAGKPEQGTSAPESSSTMGEAPPIKSEALAQAVASEATNAPAATTAASTEASVAVHTVGTNGVNDATDSASVANATSTAPSATAMDVTTEDTAAPVADAAVPSTLHPSQSTSQSTPEAVTGAPAVATAVTTTETAPVASTTSPATGSGAGPQPEASGKAAPESTDATN</sequence>
<reference evidence="2 3" key="1">
    <citation type="journal article" date="2008" name="Nature">
        <title>The genome of the choanoflagellate Monosiga brevicollis and the origin of metazoans.</title>
        <authorList>
            <consortium name="JGI Sequencing"/>
            <person name="King N."/>
            <person name="Westbrook M.J."/>
            <person name="Young S.L."/>
            <person name="Kuo A."/>
            <person name="Abedin M."/>
            <person name="Chapman J."/>
            <person name="Fairclough S."/>
            <person name="Hellsten U."/>
            <person name="Isogai Y."/>
            <person name="Letunic I."/>
            <person name="Marr M."/>
            <person name="Pincus D."/>
            <person name="Putnam N."/>
            <person name="Rokas A."/>
            <person name="Wright K.J."/>
            <person name="Zuzow R."/>
            <person name="Dirks W."/>
            <person name="Good M."/>
            <person name="Goodstein D."/>
            <person name="Lemons D."/>
            <person name="Li W."/>
            <person name="Lyons J.B."/>
            <person name="Morris A."/>
            <person name="Nichols S."/>
            <person name="Richter D.J."/>
            <person name="Salamov A."/>
            <person name="Bork P."/>
            <person name="Lim W.A."/>
            <person name="Manning G."/>
            <person name="Miller W.T."/>
            <person name="McGinnis W."/>
            <person name="Shapiro H."/>
            <person name="Tjian R."/>
            <person name="Grigoriev I.V."/>
            <person name="Rokhsar D."/>
        </authorList>
    </citation>
    <scope>NUCLEOTIDE SEQUENCE [LARGE SCALE GENOMIC DNA]</scope>
    <source>
        <strain evidence="3">MX1 / ATCC 50154</strain>
    </source>
</reference>
<accession>A9V039</accession>
<gene>
    <name evidence="2" type="ORF">MONBRDRAFT_8461</name>
</gene>
<protein>
    <submittedName>
        <fullName evidence="2">Uncharacterized protein</fullName>
    </submittedName>
</protein>
<evidence type="ECO:0000313" key="2">
    <source>
        <dbReference type="EMBL" id="EDQ89091.1"/>
    </source>
</evidence>
<evidence type="ECO:0000256" key="1">
    <source>
        <dbReference type="SAM" id="MobiDB-lite"/>
    </source>
</evidence>
<proteinExistence type="predicted"/>
<organism evidence="2 3">
    <name type="scientific">Monosiga brevicollis</name>
    <name type="common">Choanoflagellate</name>
    <dbReference type="NCBI Taxonomy" id="81824"/>
    <lineage>
        <taxon>Eukaryota</taxon>
        <taxon>Choanoflagellata</taxon>
        <taxon>Craspedida</taxon>
        <taxon>Salpingoecidae</taxon>
        <taxon>Monosiga</taxon>
    </lineage>
</organism>
<feature type="compositionally biased region" description="Polar residues" evidence="1">
    <location>
        <begin position="564"/>
        <end position="575"/>
    </location>
</feature>
<dbReference type="RefSeq" id="XP_001746196.1">
    <property type="nucleotide sequence ID" value="XM_001746144.1"/>
</dbReference>
<dbReference type="Proteomes" id="UP000001357">
    <property type="component" value="Unassembled WGS sequence"/>
</dbReference>
<feature type="region of interest" description="Disordered" evidence="1">
    <location>
        <begin position="14"/>
        <end position="52"/>
    </location>
</feature>
<feature type="compositionally biased region" description="Acidic residues" evidence="1">
    <location>
        <begin position="30"/>
        <end position="44"/>
    </location>
</feature>
<evidence type="ECO:0000313" key="3">
    <source>
        <dbReference type="Proteomes" id="UP000001357"/>
    </source>
</evidence>
<feature type="compositionally biased region" description="Low complexity" evidence="1">
    <location>
        <begin position="672"/>
        <end position="703"/>
    </location>
</feature>
<keyword evidence="3" id="KW-1185">Reference proteome</keyword>
<dbReference type="AlphaFoldDB" id="A9V039"/>
<feature type="compositionally biased region" description="Polar residues" evidence="1">
    <location>
        <begin position="662"/>
        <end position="671"/>
    </location>
</feature>
<dbReference type="GeneID" id="5891492"/>
<name>A9V039_MONBE</name>
<dbReference type="InParanoid" id="A9V039"/>
<feature type="region of interest" description="Disordered" evidence="1">
    <location>
        <begin position="659"/>
        <end position="725"/>
    </location>
</feature>
<dbReference type="KEGG" id="mbr:MONBRDRAFT_8461"/>